<evidence type="ECO:0000256" key="3">
    <source>
        <dbReference type="ARBA" id="ARBA00023134"/>
    </source>
</evidence>
<dbReference type="SUPFAM" id="SSF52540">
    <property type="entry name" value="P-loop containing nucleoside triphosphate hydrolases"/>
    <property type="match status" value="1"/>
</dbReference>
<keyword evidence="4" id="KW-0807">Transducer</keyword>
<dbReference type="GO" id="GO:0001664">
    <property type="term" value="F:G protein-coupled receptor binding"/>
    <property type="evidence" value="ECO:0007669"/>
    <property type="project" value="TreeGrafter"/>
</dbReference>
<dbReference type="InterPro" id="IPR011025">
    <property type="entry name" value="GproteinA_insert"/>
</dbReference>
<dbReference type="Pfam" id="PF00503">
    <property type="entry name" value="G-alpha"/>
    <property type="match status" value="2"/>
</dbReference>
<dbReference type="InterPro" id="IPR027417">
    <property type="entry name" value="P-loop_NTPase"/>
</dbReference>
<dbReference type="Proteomes" id="UP000023152">
    <property type="component" value="Unassembled WGS sequence"/>
</dbReference>
<evidence type="ECO:0000256" key="1">
    <source>
        <dbReference type="ARBA" id="ARBA00022723"/>
    </source>
</evidence>
<keyword evidence="5" id="KW-0460">Magnesium</keyword>
<dbReference type="OrthoDB" id="5817230at2759"/>
<keyword evidence="2" id="KW-0547">Nucleotide-binding</keyword>
<dbReference type="SMART" id="SM00275">
    <property type="entry name" value="G_alpha"/>
    <property type="match status" value="1"/>
</dbReference>
<dbReference type="GO" id="GO:0005737">
    <property type="term" value="C:cytoplasm"/>
    <property type="evidence" value="ECO:0007669"/>
    <property type="project" value="TreeGrafter"/>
</dbReference>
<dbReference type="GO" id="GO:0005525">
    <property type="term" value="F:GTP binding"/>
    <property type="evidence" value="ECO:0007669"/>
    <property type="project" value="UniProtKB-KW"/>
</dbReference>
<proteinExistence type="predicted"/>
<sequence length="395" mass="46282">MGNLFDSEVTENMWQQQLIERQLEIEHLEVEGKRVATTDRSVHKLVLLGTKRSKKSAVFNLLGGRQYSDLDKQRARPLIHAFIIEQMQDIIDAAEGLNYTFDESVWPLIDEIFALPQKSELTTETAKIIKTLWSNETIKKAFREYIDLGNSDNCVHFFNSIDKIAEQNYLPSDQDLQLSNMQSSYLFLSVYNTNDNNNDNNTTSLHGVIFVVDLACFDQTSRYNTIHPMTETINLWDETVNDHNFSGSRVCFILLFYNFDLFCKKISKASINIYFSDYQGPDHSLEESICFIRTSFLSRVQDRQRQIYTVSYFVSFCLLVKTVIFVHDLFQIKQAKQQAEKYHLTKINTITWQFLYFPTCFFWKLLLDIFKYISIHIVFLIQRTMIIENCVSYIA</sequence>
<feature type="binding site" evidence="5">
    <location>
        <position position="183"/>
    </location>
    <ligand>
        <name>Mg(2+)</name>
        <dbReference type="ChEBI" id="CHEBI:18420"/>
    </ligand>
</feature>
<evidence type="ECO:0000313" key="6">
    <source>
        <dbReference type="EMBL" id="ETO35819.1"/>
    </source>
</evidence>
<dbReference type="OMA" id="EESICFI"/>
<keyword evidence="1 5" id="KW-0479">Metal-binding</keyword>
<feature type="binding site" evidence="5">
    <location>
        <position position="56"/>
    </location>
    <ligand>
        <name>Mg(2+)</name>
        <dbReference type="ChEBI" id="CHEBI:18420"/>
    </ligand>
</feature>
<dbReference type="Gene3D" id="1.10.400.10">
    <property type="entry name" value="GI Alpha 1, domain 2-like"/>
    <property type="match status" value="1"/>
</dbReference>
<accession>X6PCM0</accession>
<comment type="caution">
    <text evidence="6">The sequence shown here is derived from an EMBL/GenBank/DDBJ whole genome shotgun (WGS) entry which is preliminary data.</text>
</comment>
<dbReference type="PANTHER" id="PTHR10218:SF302">
    <property type="entry name" value="GUANINE NUCLEOTIDE-BINDING PROTEIN ALPHA-5 SUBUNIT"/>
    <property type="match status" value="1"/>
</dbReference>
<dbReference type="InterPro" id="IPR001019">
    <property type="entry name" value="Gprotein_alpha_su"/>
</dbReference>
<dbReference type="EMBL" id="ASPP01001250">
    <property type="protein sequence ID" value="ETO35819.1"/>
    <property type="molecule type" value="Genomic_DNA"/>
</dbReference>
<dbReference type="GO" id="GO:0031683">
    <property type="term" value="F:G-protein beta/gamma-subunit complex binding"/>
    <property type="evidence" value="ECO:0007669"/>
    <property type="project" value="InterPro"/>
</dbReference>
<reference evidence="6 7" key="1">
    <citation type="journal article" date="2013" name="Curr. Biol.">
        <title>The Genome of the Foraminiferan Reticulomyxa filosa.</title>
        <authorList>
            <person name="Glockner G."/>
            <person name="Hulsmann N."/>
            <person name="Schleicher M."/>
            <person name="Noegel A.A."/>
            <person name="Eichinger L."/>
            <person name="Gallinger C."/>
            <person name="Pawlowski J."/>
            <person name="Sierra R."/>
            <person name="Euteneuer U."/>
            <person name="Pillet L."/>
            <person name="Moustafa A."/>
            <person name="Platzer M."/>
            <person name="Groth M."/>
            <person name="Szafranski K."/>
            <person name="Schliwa M."/>
        </authorList>
    </citation>
    <scope>NUCLEOTIDE SEQUENCE [LARGE SCALE GENOMIC DNA]</scope>
</reference>
<protein>
    <submittedName>
        <fullName evidence="6">Uncharacterized protein</fullName>
    </submittedName>
</protein>
<gene>
    <name evidence="6" type="ORF">RFI_01241</name>
</gene>
<dbReference type="GO" id="GO:0046872">
    <property type="term" value="F:metal ion binding"/>
    <property type="evidence" value="ECO:0007669"/>
    <property type="project" value="UniProtKB-KW"/>
</dbReference>
<keyword evidence="7" id="KW-1185">Reference proteome</keyword>
<evidence type="ECO:0000256" key="2">
    <source>
        <dbReference type="ARBA" id="ARBA00022741"/>
    </source>
</evidence>
<evidence type="ECO:0000313" key="7">
    <source>
        <dbReference type="Proteomes" id="UP000023152"/>
    </source>
</evidence>
<dbReference type="PANTHER" id="PTHR10218">
    <property type="entry name" value="GTP-BINDING PROTEIN ALPHA SUBUNIT"/>
    <property type="match status" value="1"/>
</dbReference>
<dbReference type="GO" id="GO:0005834">
    <property type="term" value="C:heterotrimeric G-protein complex"/>
    <property type="evidence" value="ECO:0007669"/>
    <property type="project" value="TreeGrafter"/>
</dbReference>
<dbReference type="Gene3D" id="3.40.50.300">
    <property type="entry name" value="P-loop containing nucleotide triphosphate hydrolases"/>
    <property type="match status" value="1"/>
</dbReference>
<evidence type="ECO:0000256" key="4">
    <source>
        <dbReference type="ARBA" id="ARBA00023224"/>
    </source>
</evidence>
<name>X6PCM0_RETFI</name>
<dbReference type="SUPFAM" id="SSF47895">
    <property type="entry name" value="Transducin (alpha subunit), insertion domain"/>
    <property type="match status" value="1"/>
</dbReference>
<dbReference type="GO" id="GO:0007188">
    <property type="term" value="P:adenylate cyclase-modulating G protein-coupled receptor signaling pathway"/>
    <property type="evidence" value="ECO:0007669"/>
    <property type="project" value="TreeGrafter"/>
</dbReference>
<keyword evidence="3" id="KW-0342">GTP-binding</keyword>
<organism evidence="6 7">
    <name type="scientific">Reticulomyxa filosa</name>
    <dbReference type="NCBI Taxonomy" id="46433"/>
    <lineage>
        <taxon>Eukaryota</taxon>
        <taxon>Sar</taxon>
        <taxon>Rhizaria</taxon>
        <taxon>Retaria</taxon>
        <taxon>Foraminifera</taxon>
        <taxon>Monothalamids</taxon>
        <taxon>Reticulomyxidae</taxon>
        <taxon>Reticulomyxa</taxon>
    </lineage>
</organism>
<dbReference type="GO" id="GO:0003924">
    <property type="term" value="F:GTPase activity"/>
    <property type="evidence" value="ECO:0007669"/>
    <property type="project" value="InterPro"/>
</dbReference>
<evidence type="ECO:0000256" key="5">
    <source>
        <dbReference type="PIRSR" id="PIRSR601019-2"/>
    </source>
</evidence>
<dbReference type="AlphaFoldDB" id="X6PCM0"/>